<reference evidence="2 3" key="2">
    <citation type="journal article" date="2024" name="G3 (Bethesda)">
        <title>The genome of the cryopelagic Antarctic bald notothen, Trematomus borchgrevinki.</title>
        <authorList>
            <person name="Rayamajhi N."/>
            <person name="Rivera-Colon A.G."/>
            <person name="Minhas B.F."/>
            <person name="Cheng C.C."/>
            <person name="Catchen J.M."/>
        </authorList>
    </citation>
    <scope>NUCLEOTIDE SEQUENCE [LARGE SCALE GENOMIC DNA]</scope>
    <source>
        <strain evidence="2">AGRC-2024</strain>
    </source>
</reference>
<comment type="caution">
    <text evidence="2">The sequence shown here is derived from an EMBL/GenBank/DDBJ whole genome shotgun (WGS) entry which is preliminary data.</text>
</comment>
<proteinExistence type="predicted"/>
<dbReference type="Proteomes" id="UP001619887">
    <property type="component" value="Unassembled WGS sequence"/>
</dbReference>
<accession>A0ABD2GSP3</accession>
<name>A0ABD2GSP3_PAGBO</name>
<sequence length="73" mass="7426">MIIKQPAVTDMQGDTRCLWMSGSTVPAGATPARGEGPSGQRGLQRGGGGGGTERGTTRATLDLHHMIHVKGGG</sequence>
<keyword evidence="3" id="KW-1185">Reference proteome</keyword>
<feature type="region of interest" description="Disordered" evidence="1">
    <location>
        <begin position="21"/>
        <end position="58"/>
    </location>
</feature>
<dbReference type="AlphaFoldDB" id="A0ABD2GSP3"/>
<evidence type="ECO:0000256" key="1">
    <source>
        <dbReference type="SAM" id="MobiDB-lite"/>
    </source>
</evidence>
<evidence type="ECO:0000313" key="3">
    <source>
        <dbReference type="Proteomes" id="UP001619887"/>
    </source>
</evidence>
<organism evidence="2 3">
    <name type="scientific">Pagothenia borchgrevinki</name>
    <name type="common">Bald rockcod</name>
    <name type="synonym">Trematomus borchgrevinki</name>
    <dbReference type="NCBI Taxonomy" id="8213"/>
    <lineage>
        <taxon>Eukaryota</taxon>
        <taxon>Metazoa</taxon>
        <taxon>Chordata</taxon>
        <taxon>Craniata</taxon>
        <taxon>Vertebrata</taxon>
        <taxon>Euteleostomi</taxon>
        <taxon>Actinopterygii</taxon>
        <taxon>Neopterygii</taxon>
        <taxon>Teleostei</taxon>
        <taxon>Neoteleostei</taxon>
        <taxon>Acanthomorphata</taxon>
        <taxon>Eupercaria</taxon>
        <taxon>Perciformes</taxon>
        <taxon>Notothenioidei</taxon>
        <taxon>Nototheniidae</taxon>
        <taxon>Pagothenia</taxon>
    </lineage>
</organism>
<gene>
    <name evidence="2" type="ORF">OYC64_019029</name>
</gene>
<feature type="compositionally biased region" description="Gly residues" evidence="1">
    <location>
        <begin position="36"/>
        <end position="53"/>
    </location>
</feature>
<protein>
    <submittedName>
        <fullName evidence="2">Uncharacterized protein</fullName>
    </submittedName>
</protein>
<reference evidence="2 3" key="1">
    <citation type="journal article" date="2022" name="G3 (Bethesda)">
        <title>Evaluating Illumina-, Nanopore-, and PacBio-based genome assembly strategies with the bald notothen, Trematomus borchgrevinki.</title>
        <authorList>
            <person name="Rayamajhi N."/>
            <person name="Cheng C.C."/>
            <person name="Catchen J.M."/>
        </authorList>
    </citation>
    <scope>NUCLEOTIDE SEQUENCE [LARGE SCALE GENOMIC DNA]</scope>
    <source>
        <strain evidence="2">AGRC-2024</strain>
    </source>
</reference>
<dbReference type="EMBL" id="JBIYXZ010002076">
    <property type="protein sequence ID" value="KAL3056455.1"/>
    <property type="molecule type" value="Genomic_DNA"/>
</dbReference>
<evidence type="ECO:0000313" key="2">
    <source>
        <dbReference type="EMBL" id="KAL3056455.1"/>
    </source>
</evidence>